<dbReference type="InterPro" id="IPR012133">
    <property type="entry name" value="Alpha-hydoxy_acid_DH_FMN"/>
</dbReference>
<dbReference type="PANTHER" id="PTHR10578">
    <property type="entry name" value="S -2-HYDROXY-ACID OXIDASE-RELATED"/>
    <property type="match status" value="1"/>
</dbReference>
<dbReference type="RefSeq" id="WP_132477156.1">
    <property type="nucleotide sequence ID" value="NZ_JBHRVM010000001.1"/>
</dbReference>
<feature type="binding site" evidence="7">
    <location>
        <position position="281"/>
    </location>
    <ligand>
        <name>glyoxylate</name>
        <dbReference type="ChEBI" id="CHEBI:36655"/>
    </ligand>
</feature>
<dbReference type="InterPro" id="IPR037396">
    <property type="entry name" value="FMN_HAD"/>
</dbReference>
<dbReference type="PANTHER" id="PTHR10578:SF107">
    <property type="entry name" value="2-HYDROXYACID OXIDASE 1"/>
    <property type="match status" value="1"/>
</dbReference>
<name>A0A4R3V5B3_9BURK</name>
<keyword evidence="4" id="KW-0560">Oxidoreductase</keyword>
<evidence type="ECO:0000259" key="8">
    <source>
        <dbReference type="PROSITE" id="PS51349"/>
    </source>
</evidence>
<feature type="binding site" evidence="7">
    <location>
        <begin position="78"/>
        <end position="80"/>
    </location>
    <ligand>
        <name>FMN</name>
        <dbReference type="ChEBI" id="CHEBI:58210"/>
    </ligand>
</feature>
<proteinExistence type="inferred from homology"/>
<dbReference type="PIRSF" id="PIRSF000138">
    <property type="entry name" value="Al-hdrx_acd_dh"/>
    <property type="match status" value="1"/>
</dbReference>
<dbReference type="InterPro" id="IPR013785">
    <property type="entry name" value="Aldolase_TIM"/>
</dbReference>
<reference evidence="9 10" key="1">
    <citation type="submission" date="2019-03" db="EMBL/GenBank/DDBJ databases">
        <title>Genomic Encyclopedia of Type Strains, Phase IV (KMG-IV): sequencing the most valuable type-strain genomes for metagenomic binning, comparative biology and taxonomic classification.</title>
        <authorList>
            <person name="Goeker M."/>
        </authorList>
    </citation>
    <scope>NUCLEOTIDE SEQUENCE [LARGE SCALE GENOMIC DNA]</scope>
    <source>
        <strain evidence="9 10">DSM 100048</strain>
    </source>
</reference>
<dbReference type="InterPro" id="IPR000262">
    <property type="entry name" value="FMN-dep_DH"/>
</dbReference>
<dbReference type="InterPro" id="IPR008259">
    <property type="entry name" value="FMN_hydac_DH_AS"/>
</dbReference>
<dbReference type="Pfam" id="PF01070">
    <property type="entry name" value="FMN_dh"/>
    <property type="match status" value="1"/>
</dbReference>
<dbReference type="AlphaFoldDB" id="A0A4R3V5B3"/>
<feature type="binding site" evidence="7">
    <location>
        <position position="127"/>
    </location>
    <ligand>
        <name>FMN</name>
        <dbReference type="ChEBI" id="CHEBI:58210"/>
    </ligand>
</feature>
<dbReference type="Proteomes" id="UP000294692">
    <property type="component" value="Unassembled WGS sequence"/>
</dbReference>
<comment type="caution">
    <text evidence="9">The sequence shown here is derived from an EMBL/GenBank/DDBJ whole genome shotgun (WGS) entry which is preliminary data.</text>
</comment>
<dbReference type="SUPFAM" id="SSF51395">
    <property type="entry name" value="FMN-linked oxidoreductases"/>
    <property type="match status" value="1"/>
</dbReference>
<dbReference type="CDD" id="cd02809">
    <property type="entry name" value="alpha_hydroxyacid_oxid_FMN"/>
    <property type="match status" value="1"/>
</dbReference>
<feature type="binding site" evidence="7">
    <location>
        <position position="155"/>
    </location>
    <ligand>
        <name>FMN</name>
        <dbReference type="ChEBI" id="CHEBI:58210"/>
    </ligand>
</feature>
<protein>
    <submittedName>
        <fullName evidence="9">L-lactate dehydrogenase (Cytochrome)</fullName>
    </submittedName>
</protein>
<feature type="binding site" evidence="7">
    <location>
        <position position="276"/>
    </location>
    <ligand>
        <name>FMN</name>
        <dbReference type="ChEBI" id="CHEBI:58210"/>
    </ligand>
</feature>
<evidence type="ECO:0000256" key="7">
    <source>
        <dbReference type="PIRSR" id="PIRSR000138-2"/>
    </source>
</evidence>
<feature type="binding site" evidence="7">
    <location>
        <position position="129"/>
    </location>
    <ligand>
        <name>glyoxylate</name>
        <dbReference type="ChEBI" id="CHEBI:36655"/>
    </ligand>
</feature>
<feature type="binding site" evidence="7">
    <location>
        <position position="254"/>
    </location>
    <ligand>
        <name>FMN</name>
        <dbReference type="ChEBI" id="CHEBI:58210"/>
    </ligand>
</feature>
<sequence>MNTPLNLHDLEQAARRHLPRAIFGYVASGSEDEITLRRNRAVFEGYQWLPRVLTQASSVCTSVDLWGHRYALPFGIAPLGMSALIAYRGDQMLARTAVEAGLPMIISGSSLIRLEEIVPACPHAWFQAYLPGQSPQIDALLDRVAAAGINVLVVTVDTPVAANRENHIRAGFNAPLRPGLRLLADGLLHPRWTFGTFLRTLVRHGMPHFENNYATRGAPIVSRHVLRDFSDRSHLGWRHLQHIRSRWKGKLIIKGLLNPLDADIAVAEGADALIVSNHGGRQLDGAASPLTVLPQIARRSPVPVMFDSGIRRGGDVLKAYALGARMVFVGRPFIYAAAVAGQAGIAQAVELLHAEIRRDMAMLGISRLEDLDPRIHLHQRAGVLSGTGDPA</sequence>
<feature type="binding site" evidence="7">
    <location>
        <begin position="307"/>
        <end position="311"/>
    </location>
    <ligand>
        <name>FMN</name>
        <dbReference type="ChEBI" id="CHEBI:58210"/>
    </ligand>
</feature>
<comment type="cofactor">
    <cofactor evidence="1">
        <name>FMN</name>
        <dbReference type="ChEBI" id="CHEBI:58210"/>
    </cofactor>
</comment>
<accession>A0A4R3V5B3</accession>
<dbReference type="PROSITE" id="PS51349">
    <property type="entry name" value="FMN_HYDROXY_ACID_DH_2"/>
    <property type="match status" value="1"/>
</dbReference>
<keyword evidence="10" id="KW-1185">Reference proteome</keyword>
<evidence type="ECO:0000256" key="3">
    <source>
        <dbReference type="ARBA" id="ARBA00022643"/>
    </source>
</evidence>
<evidence type="ECO:0000313" key="9">
    <source>
        <dbReference type="EMBL" id="TCU98497.1"/>
    </source>
</evidence>
<evidence type="ECO:0000256" key="4">
    <source>
        <dbReference type="ARBA" id="ARBA00023002"/>
    </source>
</evidence>
<evidence type="ECO:0000256" key="6">
    <source>
        <dbReference type="PIRSR" id="PIRSR000138-1"/>
    </source>
</evidence>
<evidence type="ECO:0000313" key="10">
    <source>
        <dbReference type="Proteomes" id="UP000294692"/>
    </source>
</evidence>
<keyword evidence="3 7" id="KW-0288">FMN</keyword>
<feature type="binding site" evidence="7">
    <location>
        <position position="107"/>
    </location>
    <ligand>
        <name>FMN</name>
        <dbReference type="ChEBI" id="CHEBI:58210"/>
    </ligand>
</feature>
<feature type="binding site" evidence="7">
    <location>
        <position position="164"/>
    </location>
    <ligand>
        <name>glyoxylate</name>
        <dbReference type="ChEBI" id="CHEBI:36655"/>
    </ligand>
</feature>
<feature type="domain" description="FMN hydroxy acid dehydrogenase" evidence="8">
    <location>
        <begin position="1"/>
        <end position="381"/>
    </location>
</feature>
<comment type="similarity">
    <text evidence="5">Belongs to the FMN-dependent alpha-hydroxy acid dehydrogenase family.</text>
</comment>
<gene>
    <name evidence="9" type="ORF">EV686_105198</name>
</gene>
<dbReference type="Gene3D" id="3.20.20.70">
    <property type="entry name" value="Aldolase class I"/>
    <property type="match status" value="1"/>
</dbReference>
<dbReference type="PROSITE" id="PS00557">
    <property type="entry name" value="FMN_HYDROXY_ACID_DH_1"/>
    <property type="match status" value="1"/>
</dbReference>
<evidence type="ECO:0000256" key="2">
    <source>
        <dbReference type="ARBA" id="ARBA00022630"/>
    </source>
</evidence>
<feature type="binding site" evidence="7">
    <location>
        <begin position="330"/>
        <end position="331"/>
    </location>
    <ligand>
        <name>FMN</name>
        <dbReference type="ChEBI" id="CHEBI:58210"/>
    </ligand>
</feature>
<feature type="active site" description="Proton acceptor" evidence="6">
    <location>
        <position position="278"/>
    </location>
</feature>
<dbReference type="GO" id="GO:0016491">
    <property type="term" value="F:oxidoreductase activity"/>
    <property type="evidence" value="ECO:0007669"/>
    <property type="project" value="UniProtKB-KW"/>
</dbReference>
<dbReference type="OrthoDB" id="8717062at2"/>
<dbReference type="GO" id="GO:0010181">
    <property type="term" value="F:FMN binding"/>
    <property type="evidence" value="ECO:0007669"/>
    <property type="project" value="InterPro"/>
</dbReference>
<feature type="binding site" evidence="7">
    <location>
        <position position="278"/>
    </location>
    <ligand>
        <name>glyoxylate</name>
        <dbReference type="ChEBI" id="CHEBI:36655"/>
    </ligand>
</feature>
<organism evidence="9 10">
    <name type="scientific">Paracandidimonas soli</name>
    <dbReference type="NCBI Taxonomy" id="1917182"/>
    <lineage>
        <taxon>Bacteria</taxon>
        <taxon>Pseudomonadati</taxon>
        <taxon>Pseudomonadota</taxon>
        <taxon>Betaproteobacteria</taxon>
        <taxon>Burkholderiales</taxon>
        <taxon>Alcaligenaceae</taxon>
        <taxon>Paracandidimonas</taxon>
    </lineage>
</organism>
<feature type="binding site" evidence="7">
    <location>
        <position position="25"/>
    </location>
    <ligand>
        <name>glyoxylate</name>
        <dbReference type="ChEBI" id="CHEBI:36655"/>
    </ligand>
</feature>
<evidence type="ECO:0000256" key="5">
    <source>
        <dbReference type="ARBA" id="ARBA00024042"/>
    </source>
</evidence>
<dbReference type="EMBL" id="SMBX01000005">
    <property type="protein sequence ID" value="TCU98497.1"/>
    <property type="molecule type" value="Genomic_DNA"/>
</dbReference>
<evidence type="ECO:0000256" key="1">
    <source>
        <dbReference type="ARBA" id="ARBA00001917"/>
    </source>
</evidence>
<keyword evidence="2 7" id="KW-0285">Flavoprotein</keyword>